<dbReference type="PANTHER" id="PTHR15710:SF194">
    <property type="entry name" value="RING_U-BOX SUPERFAMILY PROTEIN"/>
    <property type="match status" value="1"/>
</dbReference>
<accession>A0ABM0T7U7</accession>
<evidence type="ECO:0000256" key="1">
    <source>
        <dbReference type="ARBA" id="ARBA00000900"/>
    </source>
</evidence>
<reference evidence="8" key="1">
    <citation type="journal article" date="2014" name="Nat. Commun.">
        <title>The emerging biofuel crop Camelina sativa retains a highly undifferentiated hexaploid genome structure.</title>
        <authorList>
            <person name="Kagale S."/>
            <person name="Koh C."/>
            <person name="Nixon J."/>
            <person name="Bollina V."/>
            <person name="Clarke W.E."/>
            <person name="Tuteja R."/>
            <person name="Spillane C."/>
            <person name="Robinson S.J."/>
            <person name="Links M.G."/>
            <person name="Clarke C."/>
            <person name="Higgins E.E."/>
            <person name="Huebert T."/>
            <person name="Sharpe A.G."/>
            <person name="Parkin I.A."/>
        </authorList>
    </citation>
    <scope>NUCLEOTIDE SEQUENCE [LARGE SCALE GENOMIC DNA]</scope>
    <source>
        <strain evidence="8">cv. DH55</strain>
    </source>
</reference>
<dbReference type="RefSeq" id="XP_010422188.1">
    <property type="nucleotide sequence ID" value="XM_010423886.1"/>
</dbReference>
<dbReference type="SUPFAM" id="SSF57850">
    <property type="entry name" value="RING/U-box"/>
    <property type="match status" value="1"/>
</dbReference>
<keyword evidence="5" id="KW-0862">Zinc</keyword>
<evidence type="ECO:0000256" key="2">
    <source>
        <dbReference type="ARBA" id="ARBA00012483"/>
    </source>
</evidence>
<evidence type="ECO:0000313" key="8">
    <source>
        <dbReference type="Proteomes" id="UP000694864"/>
    </source>
</evidence>
<gene>
    <name evidence="9" type="primary">LOC104707515</name>
</gene>
<evidence type="ECO:0000313" key="9">
    <source>
        <dbReference type="RefSeq" id="XP_010422188.1"/>
    </source>
</evidence>
<protein>
    <recommendedName>
        <fullName evidence="2">RING-type E3 ubiquitin transferase</fullName>
        <ecNumber evidence="2">2.3.2.27</ecNumber>
    </recommendedName>
</protein>
<dbReference type="PROSITE" id="PS50089">
    <property type="entry name" value="ZF_RING_2"/>
    <property type="match status" value="1"/>
</dbReference>
<comment type="catalytic activity">
    <reaction evidence="1">
        <text>S-ubiquitinyl-[E2 ubiquitin-conjugating enzyme]-L-cysteine + [acceptor protein]-L-lysine = [E2 ubiquitin-conjugating enzyme]-L-cysteine + N(6)-ubiquitinyl-[acceptor protein]-L-lysine.</text>
        <dbReference type="EC" id="2.3.2.27"/>
    </reaction>
</comment>
<dbReference type="InterPro" id="IPR001841">
    <property type="entry name" value="Znf_RING"/>
</dbReference>
<evidence type="ECO:0000256" key="4">
    <source>
        <dbReference type="ARBA" id="ARBA00022771"/>
    </source>
</evidence>
<feature type="domain" description="RING-type" evidence="7">
    <location>
        <begin position="158"/>
        <end position="200"/>
    </location>
</feature>
<evidence type="ECO:0000256" key="6">
    <source>
        <dbReference type="PROSITE-ProRule" id="PRU00175"/>
    </source>
</evidence>
<name>A0ABM0T7U7_CAMSA</name>
<keyword evidence="8" id="KW-1185">Reference proteome</keyword>
<evidence type="ECO:0000256" key="3">
    <source>
        <dbReference type="ARBA" id="ARBA00022723"/>
    </source>
</evidence>
<dbReference type="GeneID" id="104707515"/>
<dbReference type="InterPro" id="IPR013083">
    <property type="entry name" value="Znf_RING/FYVE/PHD"/>
</dbReference>
<dbReference type="PANTHER" id="PTHR15710">
    <property type="entry name" value="E3 UBIQUITIN-PROTEIN LIGASE PRAJA"/>
    <property type="match status" value="1"/>
</dbReference>
<keyword evidence="4 6" id="KW-0863">Zinc-finger</keyword>
<dbReference type="Gene3D" id="3.30.40.10">
    <property type="entry name" value="Zinc/RING finger domain, C3HC4 (zinc finger)"/>
    <property type="match status" value="1"/>
</dbReference>
<sequence length="206" mass="23346">MNGPIPEPVVDIQVQGIRLSPSEEYTNSAHRFSINTINNEIRVNLTTGDQTQTLEPYSYHSTNFSLPSFSHHDIQSSLQNLLHSEEHWLCDRLVQKISTTAINSGFGDNDIELTVLVTVTYQRESEAERSLNVLRRMVLQGGIEADELKCLNMETESCSVCLKSLVSSSRILTRMGCSHVFHSSCLFEWLKRKNTSPLCRIVLFDQ</sequence>
<reference evidence="9" key="2">
    <citation type="submission" date="2025-08" db="UniProtKB">
        <authorList>
            <consortium name="RefSeq"/>
        </authorList>
    </citation>
    <scope>IDENTIFICATION</scope>
    <source>
        <tissue evidence="9">Leaf</tissue>
    </source>
</reference>
<dbReference type="EC" id="2.3.2.27" evidence="2"/>
<evidence type="ECO:0000259" key="7">
    <source>
        <dbReference type="PROSITE" id="PS50089"/>
    </source>
</evidence>
<dbReference type="SMART" id="SM00184">
    <property type="entry name" value="RING"/>
    <property type="match status" value="1"/>
</dbReference>
<organism evidence="8 9">
    <name type="scientific">Camelina sativa</name>
    <name type="common">False flax</name>
    <name type="synonym">Myagrum sativum</name>
    <dbReference type="NCBI Taxonomy" id="90675"/>
    <lineage>
        <taxon>Eukaryota</taxon>
        <taxon>Viridiplantae</taxon>
        <taxon>Streptophyta</taxon>
        <taxon>Embryophyta</taxon>
        <taxon>Tracheophyta</taxon>
        <taxon>Spermatophyta</taxon>
        <taxon>Magnoliopsida</taxon>
        <taxon>eudicotyledons</taxon>
        <taxon>Gunneridae</taxon>
        <taxon>Pentapetalae</taxon>
        <taxon>rosids</taxon>
        <taxon>malvids</taxon>
        <taxon>Brassicales</taxon>
        <taxon>Brassicaceae</taxon>
        <taxon>Camelineae</taxon>
        <taxon>Camelina</taxon>
    </lineage>
</organism>
<dbReference type="Pfam" id="PF13639">
    <property type="entry name" value="zf-RING_2"/>
    <property type="match status" value="1"/>
</dbReference>
<keyword evidence="3" id="KW-0479">Metal-binding</keyword>
<proteinExistence type="predicted"/>
<evidence type="ECO:0000256" key="5">
    <source>
        <dbReference type="ARBA" id="ARBA00022833"/>
    </source>
</evidence>
<dbReference type="Proteomes" id="UP000694864">
    <property type="component" value="Chromosome 8"/>
</dbReference>